<feature type="transmembrane region" description="Helical" evidence="5">
    <location>
        <begin position="33"/>
        <end position="60"/>
    </location>
</feature>
<organism evidence="7 8">
    <name type="scientific">Roseibium hamelinense</name>
    <dbReference type="NCBI Taxonomy" id="150831"/>
    <lineage>
        <taxon>Bacteria</taxon>
        <taxon>Pseudomonadati</taxon>
        <taxon>Pseudomonadota</taxon>
        <taxon>Alphaproteobacteria</taxon>
        <taxon>Hyphomicrobiales</taxon>
        <taxon>Stappiaceae</taxon>
        <taxon>Roseibium</taxon>
    </lineage>
</organism>
<dbReference type="GO" id="GO:0006874">
    <property type="term" value="P:intracellular calcium ion homeostasis"/>
    <property type="evidence" value="ECO:0007669"/>
    <property type="project" value="TreeGrafter"/>
</dbReference>
<comment type="caution">
    <text evidence="7">The sequence shown here is derived from an EMBL/GenBank/DDBJ whole genome shotgun (WGS) entry which is preliminary data.</text>
</comment>
<dbReference type="OrthoDB" id="9794225at2"/>
<feature type="transmembrane region" description="Helical" evidence="5">
    <location>
        <begin position="72"/>
        <end position="92"/>
    </location>
</feature>
<feature type="domain" description="Sodium/calcium exchanger membrane region" evidence="6">
    <location>
        <begin position="175"/>
        <end position="314"/>
    </location>
</feature>
<dbReference type="GO" id="GO:0005262">
    <property type="term" value="F:calcium channel activity"/>
    <property type="evidence" value="ECO:0007669"/>
    <property type="project" value="TreeGrafter"/>
</dbReference>
<dbReference type="Gene3D" id="1.20.1420.30">
    <property type="entry name" value="NCX, central ion-binding region"/>
    <property type="match status" value="1"/>
</dbReference>
<evidence type="ECO:0000256" key="3">
    <source>
        <dbReference type="ARBA" id="ARBA00022989"/>
    </source>
</evidence>
<dbReference type="PANTHER" id="PTHR10846:SF8">
    <property type="entry name" value="INNER MEMBRANE PROTEIN YRBG"/>
    <property type="match status" value="1"/>
</dbReference>
<dbReference type="InterPro" id="IPR044880">
    <property type="entry name" value="NCX_ion-bd_dom_sf"/>
</dbReference>
<dbReference type="AlphaFoldDB" id="A0A562TA28"/>
<dbReference type="GO" id="GO:0008273">
    <property type="term" value="F:calcium, potassium:sodium antiporter activity"/>
    <property type="evidence" value="ECO:0007669"/>
    <property type="project" value="TreeGrafter"/>
</dbReference>
<keyword evidence="8" id="KW-1185">Reference proteome</keyword>
<feature type="transmembrane region" description="Helical" evidence="5">
    <location>
        <begin position="276"/>
        <end position="296"/>
    </location>
</feature>
<dbReference type="Gene3D" id="6.10.280.80">
    <property type="entry name" value="NCX, peripheral helical region"/>
    <property type="match status" value="1"/>
</dbReference>
<feature type="transmembrane region" description="Helical" evidence="5">
    <location>
        <begin position="239"/>
        <end position="264"/>
    </location>
</feature>
<keyword evidence="4 5" id="KW-0472">Membrane</keyword>
<dbReference type="RefSeq" id="WP_145341650.1">
    <property type="nucleotide sequence ID" value="NZ_SMLY01000085.1"/>
</dbReference>
<dbReference type="Proteomes" id="UP000320593">
    <property type="component" value="Unassembled WGS sequence"/>
</dbReference>
<accession>A0A562TA28</accession>
<evidence type="ECO:0000256" key="5">
    <source>
        <dbReference type="SAM" id="Phobius"/>
    </source>
</evidence>
<keyword evidence="3 5" id="KW-1133">Transmembrane helix</keyword>
<keyword evidence="2 5" id="KW-0812">Transmembrane</keyword>
<gene>
    <name evidence="7" type="ORF">JM93_01444</name>
</gene>
<evidence type="ECO:0000256" key="2">
    <source>
        <dbReference type="ARBA" id="ARBA00022692"/>
    </source>
</evidence>
<protein>
    <submittedName>
        <fullName evidence="7">Cation:H+ antiporter</fullName>
    </submittedName>
</protein>
<dbReference type="InterPro" id="IPR004481">
    <property type="entry name" value="K/Na/Ca-exchanger"/>
</dbReference>
<dbReference type="EMBL" id="VLLF01000002">
    <property type="protein sequence ID" value="TWI90462.1"/>
    <property type="molecule type" value="Genomic_DNA"/>
</dbReference>
<feature type="domain" description="Sodium/calcium exchanger membrane region" evidence="6">
    <location>
        <begin position="3"/>
        <end position="142"/>
    </location>
</feature>
<dbReference type="InterPro" id="IPR004837">
    <property type="entry name" value="NaCa_Exmemb"/>
</dbReference>
<dbReference type="PANTHER" id="PTHR10846">
    <property type="entry name" value="SODIUM/POTASSIUM/CALCIUM EXCHANGER"/>
    <property type="match status" value="1"/>
</dbReference>
<evidence type="ECO:0000313" key="7">
    <source>
        <dbReference type="EMBL" id="TWI90462.1"/>
    </source>
</evidence>
<evidence type="ECO:0000259" key="6">
    <source>
        <dbReference type="Pfam" id="PF01699"/>
    </source>
</evidence>
<name>A0A562TA28_9HYPH</name>
<evidence type="ECO:0000256" key="1">
    <source>
        <dbReference type="ARBA" id="ARBA00004141"/>
    </source>
</evidence>
<comment type="subcellular location">
    <subcellularLocation>
        <location evidence="1">Membrane</location>
        <topology evidence="1">Multi-pass membrane protein</topology>
    </subcellularLocation>
</comment>
<feature type="transmembrane region" description="Helical" evidence="5">
    <location>
        <begin position="209"/>
        <end position="233"/>
    </location>
</feature>
<dbReference type="Pfam" id="PF01699">
    <property type="entry name" value="Na_Ca_ex"/>
    <property type="match status" value="2"/>
</dbReference>
<feature type="transmembrane region" description="Helical" evidence="5">
    <location>
        <begin position="302"/>
        <end position="319"/>
    </location>
</feature>
<dbReference type="NCBIfam" id="TIGR00367">
    <property type="entry name" value="calcium/sodium antiporter"/>
    <property type="match status" value="1"/>
</dbReference>
<evidence type="ECO:0000313" key="8">
    <source>
        <dbReference type="Proteomes" id="UP000320593"/>
    </source>
</evidence>
<feature type="transmembrane region" description="Helical" evidence="5">
    <location>
        <begin position="104"/>
        <end position="120"/>
    </location>
</feature>
<feature type="transmembrane region" description="Helical" evidence="5">
    <location>
        <begin position="174"/>
        <end position="197"/>
    </location>
</feature>
<dbReference type="GO" id="GO:0005886">
    <property type="term" value="C:plasma membrane"/>
    <property type="evidence" value="ECO:0007669"/>
    <property type="project" value="TreeGrafter"/>
</dbReference>
<proteinExistence type="predicted"/>
<evidence type="ECO:0000256" key="4">
    <source>
        <dbReference type="ARBA" id="ARBA00023136"/>
    </source>
</evidence>
<reference evidence="7 8" key="1">
    <citation type="submission" date="2019-07" db="EMBL/GenBank/DDBJ databases">
        <title>Genomic Encyclopedia of Archaeal and Bacterial Type Strains, Phase II (KMG-II): from individual species to whole genera.</title>
        <authorList>
            <person name="Goeker M."/>
        </authorList>
    </citation>
    <scope>NUCLEOTIDE SEQUENCE [LARGE SCALE GENOMIC DNA]</scope>
    <source>
        <strain evidence="7 8">ATCC BAA-252</strain>
    </source>
</reference>
<sequence length="320" mass="32959">MLYLQVVLGLVLLVAGGDTLVRGSVGIARHFGMSPLLIGLVLVGFGTSMPELMTSILAALNDAPGIAVGNVVGSNIANILLILGISAVIAPLATDPAAMRRDGAVVTLAAIAVVALALLGEAGRISGSMLLAGLAVYLVVTYRMETGQTTPSAEFHRAEAEASTAQPFTEKLPFLIFLTIAGLAMTLGGAHYLVAGATGLARQAGISEAVIGLTIVAVGTSLPELVTSVVAAFKRQSDIALGNVIGSNIYNILGILGATALIKPIAIPAEIMDRDIWVMLAATLALVFFAFTGWKITRREGAAMLFGYALYMGYLATIAH</sequence>